<dbReference type="EMBL" id="CAXKWB010016593">
    <property type="protein sequence ID" value="CAL4116646.1"/>
    <property type="molecule type" value="Genomic_DNA"/>
</dbReference>
<reference evidence="1 2" key="1">
    <citation type="submission" date="2024-05" db="EMBL/GenBank/DDBJ databases">
        <authorList>
            <person name="Wallberg A."/>
        </authorList>
    </citation>
    <scope>NUCLEOTIDE SEQUENCE [LARGE SCALE GENOMIC DNA]</scope>
</reference>
<feature type="non-terminal residue" evidence="1">
    <location>
        <position position="170"/>
    </location>
</feature>
<organism evidence="1 2">
    <name type="scientific">Meganyctiphanes norvegica</name>
    <name type="common">Northern krill</name>
    <name type="synonym">Thysanopoda norvegica</name>
    <dbReference type="NCBI Taxonomy" id="48144"/>
    <lineage>
        <taxon>Eukaryota</taxon>
        <taxon>Metazoa</taxon>
        <taxon>Ecdysozoa</taxon>
        <taxon>Arthropoda</taxon>
        <taxon>Crustacea</taxon>
        <taxon>Multicrustacea</taxon>
        <taxon>Malacostraca</taxon>
        <taxon>Eumalacostraca</taxon>
        <taxon>Eucarida</taxon>
        <taxon>Euphausiacea</taxon>
        <taxon>Euphausiidae</taxon>
        <taxon>Meganyctiphanes</taxon>
    </lineage>
</organism>
<sequence>ILSISSVDTKSLPVRMLFISTLTTHRCYTFIIIFLVHVQVSKQEDEQPVNRQLKKAILKLQNNLDVKLLGLLEDKLLDFLDKKLSLLFDGKLSNHSDNKLSKLFEAKLSNFLDKKLSNLIDEKLPDLHEEKLTTVNYKIRNENYTLVKVVSLEENVQEILNDTESKLLQN</sequence>
<keyword evidence="2" id="KW-1185">Reference proteome</keyword>
<dbReference type="Proteomes" id="UP001497623">
    <property type="component" value="Unassembled WGS sequence"/>
</dbReference>
<feature type="non-terminal residue" evidence="1">
    <location>
        <position position="1"/>
    </location>
</feature>
<dbReference type="AlphaFoldDB" id="A0AAV2RAG2"/>
<comment type="caution">
    <text evidence="1">The sequence shown here is derived from an EMBL/GenBank/DDBJ whole genome shotgun (WGS) entry which is preliminary data.</text>
</comment>
<name>A0AAV2RAG2_MEGNR</name>
<evidence type="ECO:0000313" key="1">
    <source>
        <dbReference type="EMBL" id="CAL4116646.1"/>
    </source>
</evidence>
<accession>A0AAV2RAG2</accession>
<evidence type="ECO:0000313" key="2">
    <source>
        <dbReference type="Proteomes" id="UP001497623"/>
    </source>
</evidence>
<proteinExistence type="predicted"/>
<protein>
    <submittedName>
        <fullName evidence="1">Uncharacterized protein</fullName>
    </submittedName>
</protein>
<gene>
    <name evidence="1" type="ORF">MNOR_LOCUS21019</name>
</gene>